<dbReference type="InterPro" id="IPR002486">
    <property type="entry name" value="Col_cuticle_N"/>
</dbReference>
<dbReference type="PANTHER" id="PTHR24637:SF301">
    <property type="entry name" value="NEMATODE CUTICLE COLLAGEN N-TERMINAL DOMAIN-CONTAINING PROTEIN"/>
    <property type="match status" value="1"/>
</dbReference>
<feature type="region of interest" description="Disordered" evidence="4">
    <location>
        <begin position="78"/>
        <end position="163"/>
    </location>
</feature>
<keyword evidence="5" id="KW-0472">Membrane</keyword>
<dbReference type="PANTHER" id="PTHR24637">
    <property type="entry name" value="COLLAGEN"/>
    <property type="match status" value="1"/>
</dbReference>
<feature type="transmembrane region" description="Helical" evidence="5">
    <location>
        <begin position="20"/>
        <end position="46"/>
    </location>
</feature>
<dbReference type="Pfam" id="PF01484">
    <property type="entry name" value="Col_cuticle_N"/>
    <property type="match status" value="1"/>
</dbReference>
<evidence type="ECO:0000256" key="4">
    <source>
        <dbReference type="SAM" id="MobiDB-lite"/>
    </source>
</evidence>
<reference evidence="7 8" key="1">
    <citation type="journal article" date="2017" name="Curr. Biol.">
        <title>Genome architecture and evolution of a unichromosomal asexual nematode.</title>
        <authorList>
            <person name="Fradin H."/>
            <person name="Zegar C."/>
            <person name="Gutwein M."/>
            <person name="Lucas J."/>
            <person name="Kovtun M."/>
            <person name="Corcoran D."/>
            <person name="Baugh L.R."/>
            <person name="Kiontke K."/>
            <person name="Gunsalus K."/>
            <person name="Fitch D.H."/>
            <person name="Piano F."/>
        </authorList>
    </citation>
    <scope>NUCLEOTIDE SEQUENCE [LARGE SCALE GENOMIC DNA]</scope>
    <source>
        <strain evidence="7">PF1309</strain>
    </source>
</reference>
<dbReference type="SMART" id="SM01088">
    <property type="entry name" value="Col_cuticle_N"/>
    <property type="match status" value="1"/>
</dbReference>
<dbReference type="Pfam" id="PF01391">
    <property type="entry name" value="Collagen"/>
    <property type="match status" value="1"/>
</dbReference>
<dbReference type="AlphaFoldDB" id="A0A2A2LVN0"/>
<evidence type="ECO:0000313" key="8">
    <source>
        <dbReference type="Proteomes" id="UP000218231"/>
    </source>
</evidence>
<comment type="caution">
    <text evidence="7">The sequence shown here is derived from an EMBL/GenBank/DDBJ whole genome shotgun (WGS) entry which is preliminary data.</text>
</comment>
<evidence type="ECO:0000256" key="2">
    <source>
        <dbReference type="ARBA" id="ARBA00022737"/>
    </source>
</evidence>
<evidence type="ECO:0000256" key="1">
    <source>
        <dbReference type="ARBA" id="ARBA00011518"/>
    </source>
</evidence>
<evidence type="ECO:0000313" key="7">
    <source>
        <dbReference type="EMBL" id="PAV90296.1"/>
    </source>
</evidence>
<keyword evidence="5" id="KW-0812">Transmembrane</keyword>
<feature type="compositionally biased region" description="Polar residues" evidence="4">
    <location>
        <begin position="134"/>
        <end position="143"/>
    </location>
</feature>
<sequence length="327" mass="34365">MEDQLDEKKLRHQAEALRKVAFTGVTVSTVAALACIIVVPGLYTYLQHIQSNVQNDVTFCRHRTEGLYEMYERMQAHKGIRPKRQAGYGDESNADSNYEVSYGNRQAPLHNGRSRGSGHSGGRRNRFGRPRQIIANSMGNSYDNAPAQEPYGHPNGDGVSSADSAGTCCSCQIGEMGLPGPPGHPGEDGKDGLPGKHGKNSDDESEAHSNEPQFCFECPEPIPGPPGNQGPKGPPGDMGDEGEPGKHGAKGKRGQAGEIGPIGDDGEEGEGGEKGKDGRVRNSSAPPGEPGPIGEVGKQGKKGEVGKDGAKGEQGEMGEQGDDGGLF</sequence>
<name>A0A2A2LVN0_9BILA</name>
<organism evidence="7 8">
    <name type="scientific">Diploscapter pachys</name>
    <dbReference type="NCBI Taxonomy" id="2018661"/>
    <lineage>
        <taxon>Eukaryota</taxon>
        <taxon>Metazoa</taxon>
        <taxon>Ecdysozoa</taxon>
        <taxon>Nematoda</taxon>
        <taxon>Chromadorea</taxon>
        <taxon>Rhabditida</taxon>
        <taxon>Rhabditina</taxon>
        <taxon>Rhabditomorpha</taxon>
        <taxon>Rhabditoidea</taxon>
        <taxon>Rhabditidae</taxon>
        <taxon>Diploscapter</taxon>
    </lineage>
</organism>
<dbReference type="STRING" id="2018661.A0A2A2LVN0"/>
<accession>A0A2A2LVN0</accession>
<comment type="subunit">
    <text evidence="1">Collagen polypeptide chains are complexed within the cuticle by disulfide bonds and other types of covalent cross-links.</text>
</comment>
<feature type="region of interest" description="Disordered" evidence="4">
    <location>
        <begin position="178"/>
        <end position="327"/>
    </location>
</feature>
<evidence type="ECO:0000256" key="3">
    <source>
        <dbReference type="ARBA" id="ARBA00023157"/>
    </source>
</evidence>
<feature type="compositionally biased region" description="Basic and acidic residues" evidence="4">
    <location>
        <begin position="271"/>
        <end position="280"/>
    </location>
</feature>
<feature type="compositionally biased region" description="Basic and acidic residues" evidence="4">
    <location>
        <begin position="185"/>
        <end position="209"/>
    </location>
</feature>
<dbReference type="Proteomes" id="UP000218231">
    <property type="component" value="Unassembled WGS sequence"/>
</dbReference>
<keyword evidence="5" id="KW-1133">Transmembrane helix</keyword>
<protein>
    <recommendedName>
        <fullName evidence="6">Nematode cuticle collagen N-terminal domain-containing protein</fullName>
    </recommendedName>
</protein>
<dbReference type="InterPro" id="IPR008160">
    <property type="entry name" value="Collagen"/>
</dbReference>
<dbReference type="GO" id="GO:0042302">
    <property type="term" value="F:structural constituent of cuticle"/>
    <property type="evidence" value="ECO:0007669"/>
    <property type="project" value="InterPro"/>
</dbReference>
<feature type="compositionally biased region" description="Pro residues" evidence="4">
    <location>
        <begin position="220"/>
        <end position="234"/>
    </location>
</feature>
<keyword evidence="2" id="KW-0677">Repeat</keyword>
<evidence type="ECO:0000259" key="6">
    <source>
        <dbReference type="SMART" id="SM01088"/>
    </source>
</evidence>
<gene>
    <name evidence="7" type="ORF">WR25_25138</name>
</gene>
<feature type="compositionally biased region" description="Basic and acidic residues" evidence="4">
    <location>
        <begin position="301"/>
        <end position="314"/>
    </location>
</feature>
<dbReference type="EMBL" id="LIAE01006382">
    <property type="protein sequence ID" value="PAV90296.1"/>
    <property type="molecule type" value="Genomic_DNA"/>
</dbReference>
<evidence type="ECO:0000256" key="5">
    <source>
        <dbReference type="SAM" id="Phobius"/>
    </source>
</evidence>
<feature type="domain" description="Nematode cuticle collagen N-terminal" evidence="6">
    <location>
        <begin position="19"/>
        <end position="71"/>
    </location>
</feature>
<keyword evidence="3" id="KW-1015">Disulfide bond</keyword>
<proteinExistence type="predicted"/>
<keyword evidence="8" id="KW-1185">Reference proteome</keyword>